<sequence length="64" mass="7593">MRRVEALIAAAAAAPVWFGRWREDRRSWRQLAAMSERELQDIGVCRADICHRRNDDGRRPYWPP</sequence>
<dbReference type="Proteomes" id="UP000468531">
    <property type="component" value="Unassembled WGS sequence"/>
</dbReference>
<dbReference type="EMBL" id="VKHP01000143">
    <property type="protein sequence ID" value="NEU99728.1"/>
    <property type="molecule type" value="Genomic_DNA"/>
</dbReference>
<evidence type="ECO:0000313" key="2">
    <source>
        <dbReference type="EMBL" id="NEU99728.1"/>
    </source>
</evidence>
<keyword evidence="3" id="KW-1185">Reference proteome</keyword>
<organism evidence="2 3">
    <name type="scientific">Bradyrhizobium uaiense</name>
    <dbReference type="NCBI Taxonomy" id="2594946"/>
    <lineage>
        <taxon>Bacteria</taxon>
        <taxon>Pseudomonadati</taxon>
        <taxon>Pseudomonadota</taxon>
        <taxon>Alphaproteobacteria</taxon>
        <taxon>Hyphomicrobiales</taxon>
        <taxon>Nitrobacteraceae</taxon>
        <taxon>Bradyrhizobium</taxon>
    </lineage>
</organism>
<dbReference type="RefSeq" id="WP_430649421.1">
    <property type="nucleotide sequence ID" value="NZ_VKHP01000143.1"/>
</dbReference>
<dbReference type="InterPro" id="IPR009506">
    <property type="entry name" value="YjiS-like"/>
</dbReference>
<accession>A0A6P1BMZ1</accession>
<dbReference type="AlphaFoldDB" id="A0A6P1BMZ1"/>
<comment type="caution">
    <text evidence="2">The sequence shown here is derived from an EMBL/GenBank/DDBJ whole genome shotgun (WGS) entry which is preliminary data.</text>
</comment>
<feature type="domain" description="YjiS-like" evidence="1">
    <location>
        <begin position="17"/>
        <end position="49"/>
    </location>
</feature>
<reference evidence="2 3" key="1">
    <citation type="journal article" date="2020" name="Arch. Microbiol.">
        <title>Bradyrhizobium uaiense sp. nov., a new highly efficient cowpea symbiont.</title>
        <authorList>
            <person name="Cabral Michel D."/>
            <person name="Azarias Guimaraes A."/>
            <person name="Martins da Costa E."/>
            <person name="Soares de Carvalho T."/>
            <person name="Balsanelli E."/>
            <person name="Willems A."/>
            <person name="Maltempi de Souza E."/>
            <person name="de Souza Moreira F.M."/>
        </authorList>
    </citation>
    <scope>NUCLEOTIDE SEQUENCE [LARGE SCALE GENOMIC DNA]</scope>
    <source>
        <strain evidence="2 3">UFLA 03-164</strain>
    </source>
</reference>
<protein>
    <submittedName>
        <fullName evidence="2">DUF1127 domain-containing protein</fullName>
    </submittedName>
</protein>
<proteinExistence type="predicted"/>
<evidence type="ECO:0000259" key="1">
    <source>
        <dbReference type="Pfam" id="PF06568"/>
    </source>
</evidence>
<name>A0A6P1BMZ1_9BRAD</name>
<gene>
    <name evidence="2" type="ORF">FNJ47_28875</name>
</gene>
<dbReference type="Pfam" id="PF06568">
    <property type="entry name" value="YjiS-like"/>
    <property type="match status" value="1"/>
</dbReference>
<evidence type="ECO:0000313" key="3">
    <source>
        <dbReference type="Proteomes" id="UP000468531"/>
    </source>
</evidence>